<keyword evidence="1" id="KW-1133">Transmembrane helix</keyword>
<sequence>MKIASYFCPFSHKFQAREDFFQLTRWEKLKTITVTALAALATLPLLGLGGIAVFRAMVRHYAPINLRKPSDSDSPQESSASKVDTIVQPVFGKELKSERYLQARKQLIQDKETLEALAKPPLSIKGILKTIKEIKEGIYAFIDEASSMENESDLALMQETSDRLVEVSKAIEEKLELESDEPELNQALEIIEALIEELPKKEEVGSTKTFWERLGGTFGQSQEVKDLAWKVMKYETQVLELKEHIEKAFPFVLQDKDLVSSWLFVGNHHDAVQRLYDILCEVEIDTTDDSRFSQDYLGQVRSLINEQFIPALRQELKRDPENSSLHQIAEIMFTHVSLEKQCFDTLALFNQMGADALGQLPEEVDDTVHGEHPFVKWINTIYHRISAVPYSAKAPLFNQWANSARGQWNRNFDPYCQGNPTHHFWSLRVGKKEVKMLGMGTPTNEDSWSQAHMNEEFIALMKRYKTVGKKHLFINNQNLIPKTGWTASLINGDETARCKLILDKQDDEDVKGAYFAITLSKNSTFYGQKGEWETMALAKAFKSNLFEQVCKGQRHITGSYIPETIRELIPEFDGKAENVIDQIHQKVFGGKENLSVEERRWFIELFYDNLVKMIIAEGGFDSVNGSCKDQIDRGAGTNAQLAANCYIVSQKDGKLTSEQQGHVLMLMMVRALLVRKRPPLPERVERFVEGMEMSFKHVEQLKALHKTLFPKTPFVPLRVGGE</sequence>
<keyword evidence="1" id="KW-0812">Transmembrane</keyword>
<gene>
    <name evidence="2" type="ORF">WCH_AZ07220</name>
</gene>
<accession>F8LBW2</accession>
<evidence type="ECO:0000313" key="2">
    <source>
        <dbReference type="EMBL" id="CCB90976.1"/>
    </source>
</evidence>
<keyword evidence="1" id="KW-0472">Membrane</keyword>
<protein>
    <submittedName>
        <fullName evidence="2">Uncharacterized protein</fullName>
    </submittedName>
</protein>
<dbReference type="EMBL" id="FR872644">
    <property type="protein sequence ID" value="CCB90976.1"/>
    <property type="molecule type" value="Genomic_DNA"/>
</dbReference>
<evidence type="ECO:0000256" key="1">
    <source>
        <dbReference type="SAM" id="Phobius"/>
    </source>
</evidence>
<organism evidence="2">
    <name type="scientific">Waddlia chondrophila 2032/99</name>
    <dbReference type="NCBI Taxonomy" id="765953"/>
    <lineage>
        <taxon>Bacteria</taxon>
        <taxon>Pseudomonadati</taxon>
        <taxon>Chlamydiota</taxon>
        <taxon>Chlamydiia</taxon>
        <taxon>Parachlamydiales</taxon>
        <taxon>Waddliaceae</taxon>
        <taxon>Waddlia</taxon>
    </lineage>
</organism>
<proteinExistence type="predicted"/>
<feature type="transmembrane region" description="Helical" evidence="1">
    <location>
        <begin position="32"/>
        <end position="58"/>
    </location>
</feature>
<name>F8LBW2_9BACT</name>
<dbReference type="AlphaFoldDB" id="F8LBW2"/>
<reference evidence="2" key="1">
    <citation type="submission" date="2011-05" db="EMBL/GenBank/DDBJ databases">
        <title>Unity in variety -- the pan-genome of the Chlamydiae.</title>
        <authorList>
            <person name="Collingro A."/>
            <person name="Tischler P."/>
            <person name="Weinmaier T."/>
            <person name="Penz T."/>
            <person name="Heinz E."/>
            <person name="Brunham R.C."/>
            <person name="Read T.D."/>
            <person name="Bavoil P.M."/>
            <person name="Sachse K."/>
            <person name="Kahane S."/>
            <person name="Friedman M.G."/>
            <person name="Rattei T."/>
            <person name="Myers G.S.A."/>
            <person name="Horn M."/>
        </authorList>
    </citation>
    <scope>NUCLEOTIDE SEQUENCE</scope>
    <source>
        <strain evidence="2">2032/99</strain>
    </source>
</reference>